<feature type="chain" id="PRO_5002886548" description="Ig-like domain-containing protein" evidence="2">
    <location>
        <begin position="23"/>
        <end position="623"/>
    </location>
</feature>
<dbReference type="STRING" id="316067.Geob_0831"/>
<evidence type="ECO:0000313" key="5">
    <source>
        <dbReference type="Proteomes" id="UP000007721"/>
    </source>
</evidence>
<feature type="region of interest" description="Disordered" evidence="1">
    <location>
        <begin position="36"/>
        <end position="60"/>
    </location>
</feature>
<name>B9M1P7_GEODF</name>
<evidence type="ECO:0000256" key="1">
    <source>
        <dbReference type="SAM" id="MobiDB-lite"/>
    </source>
</evidence>
<feature type="domain" description="Ig-like" evidence="3">
    <location>
        <begin position="296"/>
        <end position="409"/>
    </location>
</feature>
<dbReference type="Proteomes" id="UP000007721">
    <property type="component" value="Chromosome"/>
</dbReference>
<dbReference type="eggNOG" id="COG4733">
    <property type="taxonomic scope" value="Bacteria"/>
</dbReference>
<dbReference type="KEGG" id="geo:Geob_0831"/>
<evidence type="ECO:0000259" key="3">
    <source>
        <dbReference type="Pfam" id="PF13750"/>
    </source>
</evidence>
<dbReference type="Gene3D" id="3.30.1920.20">
    <property type="match status" value="1"/>
</dbReference>
<protein>
    <recommendedName>
        <fullName evidence="3">Ig-like domain-containing protein</fullName>
    </recommendedName>
</protein>
<dbReference type="EMBL" id="CP001390">
    <property type="protein sequence ID" value="ACM19193.2"/>
    <property type="molecule type" value="Genomic_DNA"/>
</dbReference>
<dbReference type="AlphaFoldDB" id="B9M1P7"/>
<dbReference type="OrthoDB" id="5476000at2"/>
<keyword evidence="5" id="KW-1185">Reference proteome</keyword>
<accession>B9M1P7</accession>
<dbReference type="InterPro" id="IPR058094">
    <property type="entry name" value="Ig-like_OmpL47-like"/>
</dbReference>
<sequence length="623" mass="66510">MGKTVIFLLIFIGMHIQGTAVADTLAGEDTAGASGSSIPALAAPGATAGGTAPERKKPMSGINVGEPQFISEAGLFYVSPATQLVIKVVGGASGIARTEYRIDNGEWKAYEPFRVTAEGSHQIDYRSIDNAGNEESPRSFSIVVDGTPPQTTASIDRREVVPGRPGLVGKKSTIMLETKEDGSGTALVEYRVDQGAWQPYTSFTAPANGVHTVSYRSIDNVGNKEAEKTITITSEKIPVKTSALVGGPQYKGKDLVISDKTPVTLVVESMSGVISTEFSIDNGPWRSYAPFTVPGEGRHQIAFKSTDEAGGKEAPHILDLVVDTTPPETSLLASGQKVEWGESLAVAHKVEFQLTADDKMSAVKTTEYRINGGAWAPAVPFSFEAEGKYEIEFRSSDMVGNLEPAGSFTAVIDRTPPVSEIVVGIPQNRLDGLVHVDSMTLFQPKAIDGLSGVDMVEYSVDGREDTRDTVPFTIITPGRYRIDYQAVDKAGNKEPLKTMLVSVENAQGRGESRGDGAAAESAGIRRREFKFAAKAAAVPPQLPAAAPFSDMAGAERRAKSDTAIIDGPMGSIMPESAYSDGYQAPPVNQRLYLDTTRKDKIGLWEYITLGIVNISLILGIMLL</sequence>
<feature type="compositionally biased region" description="Low complexity" evidence="1">
    <location>
        <begin position="39"/>
        <end position="52"/>
    </location>
</feature>
<feature type="signal peptide" evidence="2">
    <location>
        <begin position="1"/>
        <end position="22"/>
    </location>
</feature>
<evidence type="ECO:0000313" key="4">
    <source>
        <dbReference type="EMBL" id="ACM19193.2"/>
    </source>
</evidence>
<gene>
    <name evidence="4" type="ordered locus">Geob_0831</name>
</gene>
<evidence type="ECO:0000256" key="2">
    <source>
        <dbReference type="SAM" id="SignalP"/>
    </source>
</evidence>
<dbReference type="NCBIfam" id="NF047446">
    <property type="entry name" value="barrel_OmpL47"/>
    <property type="match status" value="5"/>
</dbReference>
<dbReference type="InterPro" id="IPR022038">
    <property type="entry name" value="Ig-like_bact"/>
</dbReference>
<organism evidence="4 5">
    <name type="scientific">Geotalea daltonii (strain DSM 22248 / JCM 15807 / FRC-32)</name>
    <name type="common">Geobacter daltonii</name>
    <dbReference type="NCBI Taxonomy" id="316067"/>
    <lineage>
        <taxon>Bacteria</taxon>
        <taxon>Pseudomonadati</taxon>
        <taxon>Thermodesulfobacteriota</taxon>
        <taxon>Desulfuromonadia</taxon>
        <taxon>Geobacterales</taxon>
        <taxon>Geobacteraceae</taxon>
        <taxon>Geotalea</taxon>
    </lineage>
</organism>
<dbReference type="HOGENOM" id="CLU_438542_0_0_7"/>
<reference evidence="4 5" key="1">
    <citation type="submission" date="2009-01" db="EMBL/GenBank/DDBJ databases">
        <title>Complete sequence of Geobacter sp. FRC-32.</title>
        <authorList>
            <consortium name="US DOE Joint Genome Institute"/>
            <person name="Lucas S."/>
            <person name="Copeland A."/>
            <person name="Lapidus A."/>
            <person name="Glavina del Rio T."/>
            <person name="Dalin E."/>
            <person name="Tice H."/>
            <person name="Bruce D."/>
            <person name="Goodwin L."/>
            <person name="Pitluck S."/>
            <person name="Saunders E."/>
            <person name="Brettin T."/>
            <person name="Detter J.C."/>
            <person name="Han C."/>
            <person name="Larimer F."/>
            <person name="Land M."/>
            <person name="Hauser L."/>
            <person name="Kyrpides N."/>
            <person name="Ovchinnikova G."/>
            <person name="Kostka J."/>
            <person name="Richardson P."/>
        </authorList>
    </citation>
    <scope>NUCLEOTIDE SEQUENCE [LARGE SCALE GENOMIC DNA]</scope>
    <source>
        <strain evidence="5">DSM 22248 / JCM 15807 / FRC-32</strain>
    </source>
</reference>
<dbReference type="Gene3D" id="3.30.420.430">
    <property type="match status" value="1"/>
</dbReference>
<proteinExistence type="predicted"/>
<keyword evidence="2" id="KW-0732">Signal</keyword>
<dbReference type="RefSeq" id="WP_154650451.1">
    <property type="nucleotide sequence ID" value="NC_011979.1"/>
</dbReference>
<dbReference type="Pfam" id="PF13750">
    <property type="entry name" value="Big_3_3"/>
    <property type="match status" value="1"/>
</dbReference>